<protein>
    <submittedName>
        <fullName evidence="3">PH domain-containing protein</fullName>
    </submittedName>
</protein>
<dbReference type="KEGG" id="plig:NAG76_11770"/>
<reference evidence="3" key="1">
    <citation type="submission" date="2022-05" db="EMBL/GenBank/DDBJ databases">
        <title>Novel bacterial taxa in a minimal lignocellulolytic consortium and its capacity to transform plastics disclosed by genome-resolved metagenomics.</title>
        <authorList>
            <person name="Rodriguez C.A.D."/>
            <person name="Diaz-Garcia L."/>
            <person name="Herrera K."/>
            <person name="Tarazona N.A."/>
            <person name="Sproer C."/>
            <person name="Overmann J."/>
            <person name="Jimenez D.J."/>
        </authorList>
    </citation>
    <scope>NUCLEOTIDE SEQUENCE</scope>
    <source>
        <strain evidence="3">MAG5</strain>
    </source>
</reference>
<name>A0A9J6Z979_9BACL</name>
<feature type="transmembrane region" description="Helical" evidence="1">
    <location>
        <begin position="12"/>
        <end position="34"/>
    </location>
</feature>
<keyword evidence="1" id="KW-0472">Membrane</keyword>
<evidence type="ECO:0000313" key="3">
    <source>
        <dbReference type="EMBL" id="URN92579.1"/>
    </source>
</evidence>
<sequence length="533" mass="61617">MTNPRKLSRLDILFGFLQTLKVFIPMIFVLSINIGETKWIFTLWGLLGTFIIIVLTLLFGWITWKKFSFSLELDRIVIIQGVFNKEEKVIYYNRIHSVNVQQPLLHRVFSVAKLQIETPGGKAGKAEGELRVLPIAHAIELQQQLKHYATIIREGGVITTMPTNVYSSSNTEKEVLNTAQTNNSLLDGNEPENATHHQQVNETVEVPSSNQQYMMEEQLDYDMKLSVGQLFKAALTSLNLNYAIIFIVGIFSFADDFIRFVVPEFNYNQYLDDYNGVSFSIIIVLVAVIMLFVWLLSMVLYVIKFGDYHISRSKEQLSIKYGLLEKKSYVFNEAKVQAIIMDENPIRQLLGFTELKVQVITSDANKEQLVIHPFLRKKDMSDIVERLIPSRNIIIQEKMKGVPIQGLMIYALLPMLLVTVICSISIWLWQFNGLWMLLLYPVMMLWVNSCRVSAGLWLEGNELVLRNRFINRRTYFIARKHIVTLKVKDSPRQRKFGLRSISTTVLGSIFAYSVRSLRREDVESVWDWYSRSK</sequence>
<dbReference type="PANTHER" id="PTHR34473:SF2">
    <property type="entry name" value="UPF0699 TRANSMEMBRANE PROTEIN YDBT"/>
    <property type="match status" value="1"/>
</dbReference>
<dbReference type="PANTHER" id="PTHR34473">
    <property type="entry name" value="UPF0699 TRANSMEMBRANE PROTEIN YDBS"/>
    <property type="match status" value="1"/>
</dbReference>
<dbReference type="Proteomes" id="UP001056756">
    <property type="component" value="Chromosome"/>
</dbReference>
<feature type="transmembrane region" description="Helical" evidence="1">
    <location>
        <begin position="274"/>
        <end position="303"/>
    </location>
</feature>
<accession>A0A9J6Z979</accession>
<feature type="transmembrane region" description="Helical" evidence="1">
    <location>
        <begin position="407"/>
        <end position="429"/>
    </location>
</feature>
<dbReference type="EMBL" id="CP097899">
    <property type="protein sequence ID" value="URN92579.1"/>
    <property type="molecule type" value="Genomic_DNA"/>
</dbReference>
<gene>
    <name evidence="3" type="ORF">NAG76_11770</name>
</gene>
<dbReference type="AlphaFoldDB" id="A0A9J6Z979"/>
<organism evidence="3 4">
    <name type="scientific">Candidatus Pristimantibacillus lignocellulolyticus</name>
    <dbReference type="NCBI Taxonomy" id="2994561"/>
    <lineage>
        <taxon>Bacteria</taxon>
        <taxon>Bacillati</taxon>
        <taxon>Bacillota</taxon>
        <taxon>Bacilli</taxon>
        <taxon>Bacillales</taxon>
        <taxon>Paenibacillaceae</taxon>
        <taxon>Candidatus Pristimantibacillus</taxon>
    </lineage>
</organism>
<evidence type="ECO:0000256" key="1">
    <source>
        <dbReference type="SAM" id="Phobius"/>
    </source>
</evidence>
<feature type="transmembrane region" description="Helical" evidence="1">
    <location>
        <begin position="233"/>
        <end position="254"/>
    </location>
</feature>
<feature type="domain" description="YdbS-like PH" evidence="2">
    <location>
        <begin position="313"/>
        <end position="385"/>
    </location>
</feature>
<dbReference type="Pfam" id="PF03703">
    <property type="entry name" value="bPH_2"/>
    <property type="match status" value="3"/>
</dbReference>
<keyword evidence="1" id="KW-1133">Transmembrane helix</keyword>
<feature type="transmembrane region" description="Helical" evidence="1">
    <location>
        <begin position="40"/>
        <end position="62"/>
    </location>
</feature>
<feature type="domain" description="YdbS-like PH" evidence="2">
    <location>
        <begin position="454"/>
        <end position="529"/>
    </location>
</feature>
<dbReference type="PIRSF" id="PIRSF026631">
    <property type="entry name" value="UCP026631"/>
    <property type="match status" value="1"/>
</dbReference>
<proteinExistence type="predicted"/>
<evidence type="ECO:0000313" key="4">
    <source>
        <dbReference type="Proteomes" id="UP001056756"/>
    </source>
</evidence>
<dbReference type="InterPro" id="IPR014529">
    <property type="entry name" value="UCP026631"/>
</dbReference>
<keyword evidence="1" id="KW-0812">Transmembrane</keyword>
<evidence type="ECO:0000259" key="2">
    <source>
        <dbReference type="Pfam" id="PF03703"/>
    </source>
</evidence>
<dbReference type="InterPro" id="IPR005182">
    <property type="entry name" value="YdbS-like_PH"/>
</dbReference>
<feature type="domain" description="YdbS-like PH" evidence="2">
    <location>
        <begin position="64"/>
        <end position="145"/>
    </location>
</feature>